<gene>
    <name evidence="9" type="ORF">F511_13126</name>
</gene>
<keyword evidence="5" id="KW-0238">DNA-binding</keyword>
<dbReference type="EMBL" id="KQ991572">
    <property type="protein sequence ID" value="KZV51714.1"/>
    <property type="molecule type" value="Genomic_DNA"/>
</dbReference>
<dbReference type="NCBIfam" id="TIGR01623">
    <property type="entry name" value="put_zinc_LRP1"/>
    <property type="match status" value="1"/>
</dbReference>
<dbReference type="NCBIfam" id="TIGR01624">
    <property type="entry name" value="LRP1_Cterm"/>
    <property type="match status" value="1"/>
</dbReference>
<dbReference type="InterPro" id="IPR006510">
    <property type="entry name" value="Znf_LRP1"/>
</dbReference>
<feature type="region of interest" description="Disordered" evidence="8">
    <location>
        <begin position="235"/>
        <end position="290"/>
    </location>
</feature>
<evidence type="ECO:0000256" key="7">
    <source>
        <dbReference type="ARBA" id="ARBA00023242"/>
    </source>
</evidence>
<dbReference type="GO" id="GO:0005634">
    <property type="term" value="C:nucleus"/>
    <property type="evidence" value="ECO:0007669"/>
    <property type="project" value="UniProtKB-SubCell"/>
</dbReference>
<protein>
    <submittedName>
        <fullName evidence="9">Protein LATERAL ROOT PRIMORDIUM 1</fullName>
    </submittedName>
</protein>
<comment type="similarity">
    <text evidence="2">Belongs to the SHI protein family.</text>
</comment>
<comment type="subcellular location">
    <subcellularLocation>
        <location evidence="1">Nucleus</location>
    </subcellularLocation>
</comment>
<dbReference type="GO" id="GO:0046872">
    <property type="term" value="F:metal ion binding"/>
    <property type="evidence" value="ECO:0007669"/>
    <property type="project" value="UniProtKB-KW"/>
</dbReference>
<evidence type="ECO:0000256" key="2">
    <source>
        <dbReference type="ARBA" id="ARBA00006911"/>
    </source>
</evidence>
<keyword evidence="7" id="KW-0539">Nucleus</keyword>
<evidence type="ECO:0000313" key="9">
    <source>
        <dbReference type="EMBL" id="KZV51714.1"/>
    </source>
</evidence>
<dbReference type="PANTHER" id="PTHR31604:SF30">
    <property type="entry name" value="PROTEIN LATERAL ROOT PRIMORDIUM 1"/>
    <property type="match status" value="1"/>
</dbReference>
<dbReference type="Pfam" id="PF05142">
    <property type="entry name" value="DUF702"/>
    <property type="match status" value="1"/>
</dbReference>
<feature type="compositionally biased region" description="Low complexity" evidence="8">
    <location>
        <begin position="258"/>
        <end position="273"/>
    </location>
</feature>
<reference evidence="9 10" key="1">
    <citation type="journal article" date="2015" name="Proc. Natl. Acad. Sci. U.S.A.">
        <title>The resurrection genome of Boea hygrometrica: A blueprint for survival of dehydration.</title>
        <authorList>
            <person name="Xiao L."/>
            <person name="Yang G."/>
            <person name="Zhang L."/>
            <person name="Yang X."/>
            <person name="Zhao S."/>
            <person name="Ji Z."/>
            <person name="Zhou Q."/>
            <person name="Hu M."/>
            <person name="Wang Y."/>
            <person name="Chen M."/>
            <person name="Xu Y."/>
            <person name="Jin H."/>
            <person name="Xiao X."/>
            <person name="Hu G."/>
            <person name="Bao F."/>
            <person name="Hu Y."/>
            <person name="Wan P."/>
            <person name="Li L."/>
            <person name="Deng X."/>
            <person name="Kuang T."/>
            <person name="Xiang C."/>
            <person name="Zhu J.K."/>
            <person name="Oliver M.J."/>
            <person name="He Y."/>
        </authorList>
    </citation>
    <scope>NUCLEOTIDE SEQUENCE [LARGE SCALE GENOMIC DNA]</scope>
    <source>
        <strain evidence="10">cv. XS01</strain>
    </source>
</reference>
<evidence type="ECO:0000256" key="6">
    <source>
        <dbReference type="ARBA" id="ARBA00023159"/>
    </source>
</evidence>
<feature type="compositionally biased region" description="Low complexity" evidence="8">
    <location>
        <begin position="235"/>
        <end position="247"/>
    </location>
</feature>
<feature type="non-terminal residue" evidence="9">
    <location>
        <position position="1"/>
    </location>
</feature>
<evidence type="ECO:0000256" key="5">
    <source>
        <dbReference type="ARBA" id="ARBA00023125"/>
    </source>
</evidence>
<name>A0A2Z7D3Y8_9LAMI</name>
<dbReference type="AlphaFoldDB" id="A0A2Z7D3Y8"/>
<accession>A0A2Z7D3Y8</accession>
<dbReference type="InterPro" id="IPR006511">
    <property type="entry name" value="SHI_C"/>
</dbReference>
<evidence type="ECO:0000256" key="1">
    <source>
        <dbReference type="ARBA" id="ARBA00004123"/>
    </source>
</evidence>
<sequence>VVATSRRLQPSDSGAFAEWVASSSSAVGELSLGFNAGPASAAGGSSSGGLWASANAAATAGRYLSGGIPPELFFVAPATGATINFDSNTLNSSNSAGVGVGMIPILAASPRLAQMSAAAADETTPRTSCNRSGSGGGIQLWQQQLQGEKSASQMKKPMIPDQTMMLRSGSSSGGNIGGPSLLIGATSCQDCGNQAKKDCTFRRCRSCCKSRGYDCTTHVKSTWVPAVYRRERKLTAAAGSSQSTSGAKKPRLGGASQTTTTGSPTTTSNTSPPRSFDTSSSHQDASFKDSLPGQVRAPAVFKCVRVTALDDGEDEFAYQAVVRIGGHVFKGFLYDQGRDCGFSNMSELHSEGGTAGGSDGRNGASILDPSAVVASSGGGLLGVTSYGNSL</sequence>
<dbReference type="GO" id="GO:0003677">
    <property type="term" value="F:DNA binding"/>
    <property type="evidence" value="ECO:0007669"/>
    <property type="project" value="UniProtKB-KW"/>
</dbReference>
<evidence type="ECO:0000256" key="4">
    <source>
        <dbReference type="ARBA" id="ARBA00022833"/>
    </source>
</evidence>
<dbReference type="Proteomes" id="UP000250235">
    <property type="component" value="Unassembled WGS sequence"/>
</dbReference>
<dbReference type="InterPro" id="IPR007818">
    <property type="entry name" value="SHI"/>
</dbReference>
<dbReference type="GO" id="GO:0003700">
    <property type="term" value="F:DNA-binding transcription factor activity"/>
    <property type="evidence" value="ECO:0007669"/>
    <property type="project" value="InterPro"/>
</dbReference>
<evidence type="ECO:0000313" key="10">
    <source>
        <dbReference type="Proteomes" id="UP000250235"/>
    </source>
</evidence>
<dbReference type="GO" id="GO:0045893">
    <property type="term" value="P:positive regulation of DNA-templated transcription"/>
    <property type="evidence" value="ECO:0007669"/>
    <property type="project" value="TreeGrafter"/>
</dbReference>
<dbReference type="OrthoDB" id="1913243at2759"/>
<organism evidence="9 10">
    <name type="scientific">Dorcoceras hygrometricum</name>
    <dbReference type="NCBI Taxonomy" id="472368"/>
    <lineage>
        <taxon>Eukaryota</taxon>
        <taxon>Viridiplantae</taxon>
        <taxon>Streptophyta</taxon>
        <taxon>Embryophyta</taxon>
        <taxon>Tracheophyta</taxon>
        <taxon>Spermatophyta</taxon>
        <taxon>Magnoliopsida</taxon>
        <taxon>eudicotyledons</taxon>
        <taxon>Gunneridae</taxon>
        <taxon>Pentapetalae</taxon>
        <taxon>asterids</taxon>
        <taxon>lamiids</taxon>
        <taxon>Lamiales</taxon>
        <taxon>Gesneriaceae</taxon>
        <taxon>Didymocarpoideae</taxon>
        <taxon>Trichosporeae</taxon>
        <taxon>Loxocarpinae</taxon>
        <taxon>Dorcoceras</taxon>
    </lineage>
</organism>
<proteinExistence type="inferred from homology"/>
<evidence type="ECO:0000256" key="3">
    <source>
        <dbReference type="ARBA" id="ARBA00022723"/>
    </source>
</evidence>
<keyword evidence="6" id="KW-0010">Activator</keyword>
<evidence type="ECO:0000256" key="8">
    <source>
        <dbReference type="SAM" id="MobiDB-lite"/>
    </source>
</evidence>
<keyword evidence="4" id="KW-0862">Zinc</keyword>
<dbReference type="PANTHER" id="PTHR31604">
    <property type="entry name" value="PROTEIN LATERAL ROOT PRIMORDIUM 1"/>
    <property type="match status" value="1"/>
</dbReference>
<keyword evidence="10" id="KW-1185">Reference proteome</keyword>
<keyword evidence="3" id="KW-0479">Metal-binding</keyword>